<feature type="signal peptide" evidence="1">
    <location>
        <begin position="1"/>
        <end position="18"/>
    </location>
</feature>
<reference evidence="3" key="1">
    <citation type="submission" date="2022-04" db="EMBL/GenBank/DDBJ databases">
        <title>Hymenobacter sp. isolated from the air.</title>
        <authorList>
            <person name="Won M."/>
            <person name="Lee C.-M."/>
            <person name="Woen H.-Y."/>
            <person name="Kwon S.-W."/>
        </authorList>
    </citation>
    <scope>NUCLEOTIDE SEQUENCE</scope>
    <source>
        <strain evidence="3">5420S-77</strain>
    </source>
</reference>
<evidence type="ECO:0000259" key="2">
    <source>
        <dbReference type="Pfam" id="PF12969"/>
    </source>
</evidence>
<organism evidence="3 4">
    <name type="scientific">Hymenobacter volaticus</name>
    <dbReference type="NCBI Taxonomy" id="2932254"/>
    <lineage>
        <taxon>Bacteria</taxon>
        <taxon>Pseudomonadati</taxon>
        <taxon>Bacteroidota</taxon>
        <taxon>Cytophagia</taxon>
        <taxon>Cytophagales</taxon>
        <taxon>Hymenobacteraceae</taxon>
        <taxon>Hymenobacter</taxon>
    </lineage>
</organism>
<evidence type="ECO:0000313" key="3">
    <source>
        <dbReference type="EMBL" id="UOQ67158.1"/>
    </source>
</evidence>
<dbReference type="RefSeq" id="WP_245122244.1">
    <property type="nucleotide sequence ID" value="NZ_CP095061.1"/>
</dbReference>
<name>A0ABY4G8L7_9BACT</name>
<keyword evidence="1" id="KW-0732">Signal</keyword>
<dbReference type="Gene3D" id="3.10.620.30">
    <property type="match status" value="1"/>
</dbReference>
<feature type="chain" id="PRO_5046879412" evidence="1">
    <location>
        <begin position="19"/>
        <end position="668"/>
    </location>
</feature>
<dbReference type="Gene3D" id="2.60.120.1130">
    <property type="match status" value="1"/>
</dbReference>
<gene>
    <name evidence="3" type="ORF">MUN86_04440</name>
</gene>
<dbReference type="Proteomes" id="UP000830401">
    <property type="component" value="Chromosome"/>
</dbReference>
<dbReference type="EMBL" id="CP095061">
    <property type="protein sequence ID" value="UOQ67158.1"/>
    <property type="molecule type" value="Genomic_DNA"/>
</dbReference>
<keyword evidence="4" id="KW-1185">Reference proteome</keyword>
<feature type="domain" description="DUF3857" evidence="2">
    <location>
        <begin position="68"/>
        <end position="250"/>
    </location>
</feature>
<accession>A0ABY4G8L7</accession>
<sequence>MRVLIACLLLAGPLTAQKITNMPIQFGKVLPADFANPPAATDTAAAEAEYLCDFGNSKIVGSNDRFQVVFERTARLRINRKSGYEWATVQVPLYTKDGSSERLTNLKGFTYNLQNGQVSQVKLSSEPVFKEKLDKNHLQVSFTMPNVRENSIVEFTYTITSDFVFNLQGWQFEHSIPVRWSEYRAVIPQFYHYKSVTRGYLPFAVQENTTVPYSTNYNMSAESGLGPNKDARISGQAMQLRWVMKNVPAFRSEPFMTTPHDYVRSVHFELAGSDFTGKDYHDLSGKWETLWKTLNEDEEFGKAITSPAPLAAEAKVIQAKYADPAARAAAVLALVQRSVQYNGQPRLFVSQPLRRTFEKHLGNAADINLLLVQTLRQAGLQATPLLLSTRDHGQVQTNLPVITQFNYVAAHLILPNQPDVLLDATEPQLPLGFLPERCLNGQGCLADASGRWLPLKPAASHVQYQSAKMRLTPQGSLEGTVKLEYGGYAGLEARRQIRESFTGDYLGRISHRWSDWQPAAVKLVALDSLRKPLAVELNLNFPSDNPDAAMFYLPLLKAVDMMPHPFKSESRIYPVNLGMPREYTGLVTLTLPANFTVQELPANILLALPNGGGRFSYQASQIGPETIQIATRLQLSKADYSPEEYAALREIHQRAASKCAEMLVVRRK</sequence>
<dbReference type="Gene3D" id="2.60.40.3140">
    <property type="match status" value="1"/>
</dbReference>
<dbReference type="InterPro" id="IPR024618">
    <property type="entry name" value="DUF3857"/>
</dbReference>
<protein>
    <submittedName>
        <fullName evidence="3">DUF3857 domain-containing protein</fullName>
    </submittedName>
</protein>
<evidence type="ECO:0000256" key="1">
    <source>
        <dbReference type="SAM" id="SignalP"/>
    </source>
</evidence>
<evidence type="ECO:0000313" key="4">
    <source>
        <dbReference type="Proteomes" id="UP000830401"/>
    </source>
</evidence>
<proteinExistence type="predicted"/>
<dbReference type="Pfam" id="PF12969">
    <property type="entry name" value="DUF3857"/>
    <property type="match status" value="1"/>
</dbReference>